<dbReference type="Gene3D" id="3.40.50.1820">
    <property type="entry name" value="alpha/beta hydrolase"/>
    <property type="match status" value="1"/>
</dbReference>
<dbReference type="InterPro" id="IPR029058">
    <property type="entry name" value="AB_hydrolase_fold"/>
</dbReference>
<organism evidence="3 4">
    <name type="scientific">Roseateles aquae</name>
    <dbReference type="NCBI Taxonomy" id="3077235"/>
    <lineage>
        <taxon>Bacteria</taxon>
        <taxon>Pseudomonadati</taxon>
        <taxon>Pseudomonadota</taxon>
        <taxon>Betaproteobacteria</taxon>
        <taxon>Burkholderiales</taxon>
        <taxon>Sphaerotilaceae</taxon>
        <taxon>Roseateles</taxon>
    </lineage>
</organism>
<dbReference type="InterPro" id="IPR010126">
    <property type="entry name" value="Esterase_phb"/>
</dbReference>
<dbReference type="EMBL" id="JAVXZY010000018">
    <property type="protein sequence ID" value="MDT9002446.1"/>
    <property type="molecule type" value="Genomic_DNA"/>
</dbReference>
<dbReference type="PANTHER" id="PTHR43037">
    <property type="entry name" value="UNNAMED PRODUCT-RELATED"/>
    <property type="match status" value="1"/>
</dbReference>
<accession>A0ABU3PK73</accession>
<sequence>MKRIPRLLLISLISLLALVLSGAALFAYFLYTPAPELPQLSGTLSKGSIEVAGIQRSYRSYVPRNLPKGAPLVLVMHGSGEGPQAIRVGTGYGFERLADQHGFAVVYPKSFGFDWNDCSSIGDTAVNGVRADDAGFLAALVEKLVGELGVDPERVFAAGVSNGGSMALRLALEQPKRFRAVAAALANVPAPQNFQCQPVGQPPSVMLLNGTEDPLVPYAGGEINLLGLFYKGGDVISATASAQYFADRKAITGKPQLSLTPTTHGTRVEHARWQAADGRGEVELVTLHGAGHGLPQPWARRPRLLGPSPMEPNGPALIWSFFSRQSQ</sequence>
<comment type="caution">
    <text evidence="3">The sequence shown here is derived from an EMBL/GenBank/DDBJ whole genome shotgun (WGS) entry which is preliminary data.</text>
</comment>
<keyword evidence="4" id="KW-1185">Reference proteome</keyword>
<dbReference type="Pfam" id="PF10503">
    <property type="entry name" value="Esterase_PHB"/>
    <property type="match status" value="1"/>
</dbReference>
<evidence type="ECO:0000256" key="2">
    <source>
        <dbReference type="ARBA" id="ARBA00022801"/>
    </source>
</evidence>
<reference evidence="3" key="1">
    <citation type="submission" date="2023-09" db="EMBL/GenBank/DDBJ databases">
        <title>Paucibacter sp. APW11 Genome sequencing and assembly.</title>
        <authorList>
            <person name="Kim I."/>
        </authorList>
    </citation>
    <scope>NUCLEOTIDE SEQUENCE</scope>
    <source>
        <strain evidence="3">APW11</strain>
    </source>
</reference>
<protein>
    <submittedName>
        <fullName evidence="3">PHB depolymerase family esterase</fullName>
    </submittedName>
</protein>
<evidence type="ECO:0000313" key="4">
    <source>
        <dbReference type="Proteomes" id="UP001246372"/>
    </source>
</evidence>
<dbReference type="Proteomes" id="UP001246372">
    <property type="component" value="Unassembled WGS sequence"/>
</dbReference>
<dbReference type="InterPro" id="IPR050955">
    <property type="entry name" value="Plant_Biomass_Hydrol_Est"/>
</dbReference>
<evidence type="ECO:0000313" key="3">
    <source>
        <dbReference type="EMBL" id="MDT9002446.1"/>
    </source>
</evidence>
<name>A0ABU3PK73_9BURK</name>
<dbReference type="SUPFAM" id="SSF53474">
    <property type="entry name" value="alpha/beta-Hydrolases"/>
    <property type="match status" value="1"/>
</dbReference>
<dbReference type="RefSeq" id="WP_315653343.1">
    <property type="nucleotide sequence ID" value="NZ_JAVXZY010000018.1"/>
</dbReference>
<dbReference type="PANTHER" id="PTHR43037:SF1">
    <property type="entry name" value="BLL1128 PROTEIN"/>
    <property type="match status" value="1"/>
</dbReference>
<proteinExistence type="predicted"/>
<evidence type="ECO:0000256" key="1">
    <source>
        <dbReference type="ARBA" id="ARBA00022729"/>
    </source>
</evidence>
<keyword evidence="2" id="KW-0378">Hydrolase</keyword>
<gene>
    <name evidence="3" type="ORF">RQP53_24405</name>
</gene>
<keyword evidence="1" id="KW-0732">Signal</keyword>